<protein>
    <submittedName>
        <fullName evidence="1">Uncharacterized protein</fullName>
    </submittedName>
</protein>
<dbReference type="RefSeq" id="WP_169654323.1">
    <property type="nucleotide sequence ID" value="NZ_JABANE010000002.1"/>
</dbReference>
<proteinExistence type="predicted"/>
<name>A0A7X9P057_9BACT</name>
<dbReference type="AlphaFoldDB" id="A0A7X9P057"/>
<accession>A0A7X9P057</accession>
<gene>
    <name evidence="1" type="ORF">HHU12_01250</name>
</gene>
<reference evidence="1 2" key="1">
    <citation type="submission" date="2020-04" db="EMBL/GenBank/DDBJ databases">
        <title>Flammeovirga sp. SR4, a novel species isolated from seawater.</title>
        <authorList>
            <person name="Wang X."/>
        </authorList>
    </citation>
    <scope>NUCLEOTIDE SEQUENCE [LARGE SCALE GENOMIC DNA]</scope>
    <source>
        <strain evidence="1 2">ATCC 23126</strain>
    </source>
</reference>
<dbReference type="Proteomes" id="UP000576082">
    <property type="component" value="Unassembled WGS sequence"/>
</dbReference>
<evidence type="ECO:0000313" key="1">
    <source>
        <dbReference type="EMBL" id="NME66577.1"/>
    </source>
</evidence>
<dbReference type="EMBL" id="JABANE010000002">
    <property type="protein sequence ID" value="NME66577.1"/>
    <property type="molecule type" value="Genomic_DNA"/>
</dbReference>
<comment type="caution">
    <text evidence="1">The sequence shown here is derived from an EMBL/GenBank/DDBJ whole genome shotgun (WGS) entry which is preliminary data.</text>
</comment>
<sequence>MLLKHIFSLIVFILLANLSFSQTTYTVKITPDGTFVSSYRPNNNSWGGGMPHIENIRLGPSGTSSFKSGLDKCLKWAKLNKTHKREFEKYVIRFKYMNTHMFNQFGYSSQMADDATLVFEGKTNGGFNVTLKEGNGNAFGSIFYFDSLKDLQEFRNLFNKKSSDIDSIFN</sequence>
<keyword evidence="2" id="KW-1185">Reference proteome</keyword>
<organism evidence="1 2">
    <name type="scientific">Flammeovirga aprica JL-4</name>
    <dbReference type="NCBI Taxonomy" id="694437"/>
    <lineage>
        <taxon>Bacteria</taxon>
        <taxon>Pseudomonadati</taxon>
        <taxon>Bacteroidota</taxon>
        <taxon>Cytophagia</taxon>
        <taxon>Cytophagales</taxon>
        <taxon>Flammeovirgaceae</taxon>
        <taxon>Flammeovirga</taxon>
    </lineage>
</organism>
<evidence type="ECO:0000313" key="2">
    <source>
        <dbReference type="Proteomes" id="UP000576082"/>
    </source>
</evidence>